<dbReference type="RefSeq" id="WP_111370032.1">
    <property type="nucleotide sequence ID" value="NZ_CP029480.1"/>
</dbReference>
<dbReference type="Gene3D" id="3.40.1090.10">
    <property type="entry name" value="Cytosolic phospholipase A2 catalytic domain"/>
    <property type="match status" value="1"/>
</dbReference>
<feature type="short sequence motif" description="GXSXG" evidence="4">
    <location>
        <begin position="39"/>
        <end position="43"/>
    </location>
</feature>
<dbReference type="AlphaFoldDB" id="A0A2Z4G775"/>
<keyword evidence="3 4" id="KW-0443">Lipid metabolism</keyword>
<feature type="active site" description="Nucleophile" evidence="4">
    <location>
        <position position="41"/>
    </location>
</feature>
<dbReference type="InterPro" id="IPR050301">
    <property type="entry name" value="NTE"/>
</dbReference>
<dbReference type="PANTHER" id="PTHR14226">
    <property type="entry name" value="NEUROPATHY TARGET ESTERASE/SWISS CHEESE D.MELANOGASTER"/>
    <property type="match status" value="1"/>
</dbReference>
<feature type="short sequence motif" description="GXGXXG" evidence="4">
    <location>
        <begin position="12"/>
        <end position="17"/>
    </location>
</feature>
<proteinExistence type="predicted"/>
<feature type="domain" description="PNPLA" evidence="5">
    <location>
        <begin position="8"/>
        <end position="166"/>
    </location>
</feature>
<dbReference type="PROSITE" id="PS51635">
    <property type="entry name" value="PNPLA"/>
    <property type="match status" value="1"/>
</dbReference>
<dbReference type="PANTHER" id="PTHR14226:SF78">
    <property type="entry name" value="SLR0060 PROTEIN"/>
    <property type="match status" value="1"/>
</dbReference>
<accession>A0A2Z4G775</accession>
<evidence type="ECO:0000313" key="7">
    <source>
        <dbReference type="Proteomes" id="UP000249873"/>
    </source>
</evidence>
<keyword evidence="7" id="KW-1185">Reference proteome</keyword>
<dbReference type="GO" id="GO:0016042">
    <property type="term" value="P:lipid catabolic process"/>
    <property type="evidence" value="ECO:0007669"/>
    <property type="project" value="UniProtKB-UniRule"/>
</dbReference>
<protein>
    <submittedName>
        <fullName evidence="6">Patatin</fullName>
    </submittedName>
</protein>
<dbReference type="InterPro" id="IPR002641">
    <property type="entry name" value="PNPLA_dom"/>
</dbReference>
<evidence type="ECO:0000256" key="2">
    <source>
        <dbReference type="ARBA" id="ARBA00022963"/>
    </source>
</evidence>
<feature type="active site" description="Proton acceptor" evidence="4">
    <location>
        <position position="153"/>
    </location>
</feature>
<dbReference type="InterPro" id="IPR016035">
    <property type="entry name" value="Acyl_Trfase/lysoPLipase"/>
</dbReference>
<name>A0A2Z4G775_9BACT</name>
<feature type="short sequence motif" description="DGA/G" evidence="4">
    <location>
        <begin position="153"/>
        <end position="155"/>
    </location>
</feature>
<dbReference type="OrthoDB" id="9770965at2"/>
<dbReference type="KEGG" id="als:DJ013_01555"/>
<keyword evidence="1 4" id="KW-0378">Hydrolase</keyword>
<dbReference type="GO" id="GO:0016787">
    <property type="term" value="F:hydrolase activity"/>
    <property type="evidence" value="ECO:0007669"/>
    <property type="project" value="UniProtKB-UniRule"/>
</dbReference>
<dbReference type="Pfam" id="PF01734">
    <property type="entry name" value="Patatin"/>
    <property type="match status" value="1"/>
</dbReference>
<reference evidence="6 7" key="1">
    <citation type="submission" date="2018-05" db="EMBL/GenBank/DDBJ databases">
        <title>Complete genome sequence of Arcticibacterium luteifluviistationis SM1504T, a cytophagaceae bacterium isolated from Arctic surface seawater.</title>
        <authorList>
            <person name="Li Y."/>
            <person name="Qin Q.-L."/>
        </authorList>
    </citation>
    <scope>NUCLEOTIDE SEQUENCE [LARGE SCALE GENOMIC DNA]</scope>
    <source>
        <strain evidence="6 7">SM1504</strain>
    </source>
</reference>
<evidence type="ECO:0000259" key="5">
    <source>
        <dbReference type="PROSITE" id="PS51635"/>
    </source>
</evidence>
<organism evidence="6 7">
    <name type="scientific">Arcticibacterium luteifluviistationis</name>
    <dbReference type="NCBI Taxonomy" id="1784714"/>
    <lineage>
        <taxon>Bacteria</taxon>
        <taxon>Pseudomonadati</taxon>
        <taxon>Bacteroidota</taxon>
        <taxon>Cytophagia</taxon>
        <taxon>Cytophagales</taxon>
        <taxon>Leadbetterellaceae</taxon>
        <taxon>Arcticibacterium</taxon>
    </lineage>
</organism>
<evidence type="ECO:0000313" key="6">
    <source>
        <dbReference type="EMBL" id="AWV96930.1"/>
    </source>
</evidence>
<evidence type="ECO:0000256" key="3">
    <source>
        <dbReference type="ARBA" id="ARBA00023098"/>
    </source>
</evidence>
<keyword evidence="2 4" id="KW-0442">Lipid degradation</keyword>
<evidence type="ECO:0000256" key="1">
    <source>
        <dbReference type="ARBA" id="ARBA00022801"/>
    </source>
</evidence>
<dbReference type="SUPFAM" id="SSF52151">
    <property type="entry name" value="FabD/lysophospholipase-like"/>
    <property type="match status" value="1"/>
</dbReference>
<dbReference type="Proteomes" id="UP000249873">
    <property type="component" value="Chromosome"/>
</dbReference>
<dbReference type="EMBL" id="CP029480">
    <property type="protein sequence ID" value="AWV96930.1"/>
    <property type="molecule type" value="Genomic_DNA"/>
</dbReference>
<evidence type="ECO:0000256" key="4">
    <source>
        <dbReference type="PROSITE-ProRule" id="PRU01161"/>
    </source>
</evidence>
<sequence length="251" mass="27758">MTHKKIGLCLSGGGARGFAHLGVLEAFDELNIPIAMLSGSSAGAFAAALYAEGHKPHFIQEFILRKSLWRYLRLSPGRMGLMNLKNTEKVLRELLPHDSFEALKVPISVCATNMSKGEPNYFSEGELIRPLLASVAIPVAFKPIIINGDQFFDGGLSNNLPLEPLENTDFKIAVNVTPFIKRLPVRSFKDVVLKSVYISVDNQTRQKSIQADLCIEPEGIMKFDGFKLKNAEKMFETGYNSALKALKTLPF</sequence>
<gene>
    <name evidence="6" type="ORF">DJ013_01555</name>
</gene>